<dbReference type="OMA" id="RIEVKCM"/>
<dbReference type="InterPro" id="IPR013170">
    <property type="entry name" value="mRNA_splic_Cwf21_dom"/>
</dbReference>
<dbReference type="FunCoup" id="G0VBK0">
    <property type="interactions" value="79"/>
</dbReference>
<dbReference type="PANTHER" id="PTHR36562">
    <property type="entry name" value="SERINE/ARGININE REPETITIVE MATRIX 2"/>
    <property type="match status" value="1"/>
</dbReference>
<dbReference type="RefSeq" id="XP_003674700.1">
    <property type="nucleotide sequence ID" value="XM_003674652.1"/>
</dbReference>
<dbReference type="CDD" id="cd21372">
    <property type="entry name" value="cwf21_CWC21-like"/>
    <property type="match status" value="1"/>
</dbReference>
<feature type="region of interest" description="Disordered" evidence="8">
    <location>
        <begin position="156"/>
        <end position="179"/>
    </location>
</feature>
<keyword evidence="4" id="KW-0507">mRNA processing</keyword>
<feature type="domain" description="CWF21" evidence="9">
    <location>
        <begin position="108"/>
        <end position="154"/>
    </location>
</feature>
<evidence type="ECO:0000259" key="9">
    <source>
        <dbReference type="SMART" id="SM01115"/>
    </source>
</evidence>
<dbReference type="GO" id="GO:0000974">
    <property type="term" value="C:Prp19 complex"/>
    <property type="evidence" value="ECO:0007669"/>
    <property type="project" value="EnsemblFungi"/>
</dbReference>
<keyword evidence="6" id="KW-0508">mRNA splicing</keyword>
<evidence type="ECO:0000313" key="11">
    <source>
        <dbReference type="Proteomes" id="UP000001640"/>
    </source>
</evidence>
<proteinExistence type="inferred from homology"/>
<evidence type="ECO:0000256" key="8">
    <source>
        <dbReference type="SAM" id="MobiDB-lite"/>
    </source>
</evidence>
<evidence type="ECO:0000256" key="5">
    <source>
        <dbReference type="ARBA" id="ARBA00022728"/>
    </source>
</evidence>
<dbReference type="InParanoid" id="G0VBK0"/>
<name>G0VBK0_NAUCA</name>
<dbReference type="Proteomes" id="UP000001640">
    <property type="component" value="Chromosome 2"/>
</dbReference>
<dbReference type="STRING" id="1064592.G0VBK0"/>
<dbReference type="EMBL" id="HE576753">
    <property type="protein sequence ID" value="CCC68326.1"/>
    <property type="molecule type" value="Genomic_DNA"/>
</dbReference>
<dbReference type="eggNOG" id="KOG1869">
    <property type="taxonomic scope" value="Eukaryota"/>
</dbReference>
<dbReference type="Pfam" id="PF08312">
    <property type="entry name" value="cwf21"/>
    <property type="match status" value="1"/>
</dbReference>
<keyword evidence="11" id="KW-1185">Reference proteome</keyword>
<dbReference type="GO" id="GO:0000398">
    <property type="term" value="P:mRNA splicing, via spliceosome"/>
    <property type="evidence" value="ECO:0007669"/>
    <property type="project" value="EnsemblFungi"/>
</dbReference>
<evidence type="ECO:0000256" key="6">
    <source>
        <dbReference type="ARBA" id="ARBA00023187"/>
    </source>
</evidence>
<evidence type="ECO:0000256" key="7">
    <source>
        <dbReference type="ARBA" id="ARBA00023242"/>
    </source>
</evidence>
<evidence type="ECO:0000256" key="3">
    <source>
        <dbReference type="ARBA" id="ARBA00020641"/>
    </source>
</evidence>
<evidence type="ECO:0000313" key="10">
    <source>
        <dbReference type="EMBL" id="CCC68326.1"/>
    </source>
</evidence>
<dbReference type="KEGG" id="ncs:NCAS_0B02420"/>
<feature type="compositionally biased region" description="Basic and acidic residues" evidence="8">
    <location>
        <begin position="167"/>
        <end position="179"/>
    </location>
</feature>
<dbReference type="OrthoDB" id="10267305at2759"/>
<organism evidence="10 11">
    <name type="scientific">Naumovozyma castellii</name>
    <name type="common">Yeast</name>
    <name type="synonym">Saccharomyces castellii</name>
    <dbReference type="NCBI Taxonomy" id="27288"/>
    <lineage>
        <taxon>Eukaryota</taxon>
        <taxon>Fungi</taxon>
        <taxon>Dikarya</taxon>
        <taxon>Ascomycota</taxon>
        <taxon>Saccharomycotina</taxon>
        <taxon>Saccharomycetes</taxon>
        <taxon>Saccharomycetales</taxon>
        <taxon>Saccharomycetaceae</taxon>
        <taxon>Naumovozyma</taxon>
    </lineage>
</organism>
<protein>
    <recommendedName>
        <fullName evidence="3">Pre-mRNA-splicing factor CWC21</fullName>
    </recommendedName>
</protein>
<comment type="similarity">
    <text evidence="2">Belongs to the CWC21 family.</text>
</comment>
<comment type="subcellular location">
    <subcellularLocation>
        <location evidence="1">Nucleus</location>
    </subcellularLocation>
</comment>
<dbReference type="GO" id="GO:0005684">
    <property type="term" value="C:U2-type spliceosomal complex"/>
    <property type="evidence" value="ECO:0007669"/>
    <property type="project" value="EnsemblFungi"/>
</dbReference>
<evidence type="ECO:0000256" key="4">
    <source>
        <dbReference type="ARBA" id="ARBA00022664"/>
    </source>
</evidence>
<dbReference type="SMART" id="SM01115">
    <property type="entry name" value="cwf21"/>
    <property type="match status" value="1"/>
</dbReference>
<sequence length="179" mass="20746">MFHPRVTRQFSKINVRTIKTRWMRMVADVCQDRIDCRASIMSYNGIGLKSAKGSSTSGHIQKSLANNTARISKSKDKGNQTKTNPRLVHLEKIQKVDALADKKVLSIVSHMTKREIELRVSELRDKLEDEDKLTDEQIDEKCNTLRKTLVDESQEQQRISSIYKSRTTREQKEEIKNKE</sequence>
<evidence type="ECO:0000256" key="1">
    <source>
        <dbReference type="ARBA" id="ARBA00004123"/>
    </source>
</evidence>
<keyword evidence="7" id="KW-0539">Nucleus</keyword>
<accession>G0VBK0</accession>
<dbReference type="InterPro" id="IPR051372">
    <property type="entry name" value="CWC21"/>
</dbReference>
<dbReference type="AlphaFoldDB" id="G0VBK0"/>
<feature type="compositionally biased region" description="Polar residues" evidence="8">
    <location>
        <begin position="156"/>
        <end position="165"/>
    </location>
</feature>
<dbReference type="PANTHER" id="PTHR36562:SF5">
    <property type="entry name" value="SERINE_ARGININE REPETITIVE MATRIX 2"/>
    <property type="match status" value="1"/>
</dbReference>
<reference key="2">
    <citation type="submission" date="2011-08" db="EMBL/GenBank/DDBJ databases">
        <title>Genome sequence of Naumovozyma castellii.</title>
        <authorList>
            <person name="Gordon J.L."/>
            <person name="Armisen D."/>
            <person name="Proux-Wera E."/>
            <person name="OhEigeartaigh S.S."/>
            <person name="Byrne K.P."/>
            <person name="Wolfe K.H."/>
        </authorList>
    </citation>
    <scope>NUCLEOTIDE SEQUENCE</scope>
    <source>
        <strain>Type strain:CBS 4309</strain>
    </source>
</reference>
<evidence type="ECO:0000256" key="2">
    <source>
        <dbReference type="ARBA" id="ARBA00005954"/>
    </source>
</evidence>
<reference evidence="10 11" key="1">
    <citation type="journal article" date="2011" name="Proc. Natl. Acad. Sci. U.S.A.">
        <title>Evolutionary erosion of yeast sex chromosomes by mating-type switching accidents.</title>
        <authorList>
            <person name="Gordon J.L."/>
            <person name="Armisen D."/>
            <person name="Proux-Wera E."/>
            <person name="Oheigeartaigh S.S."/>
            <person name="Byrne K.P."/>
            <person name="Wolfe K.H."/>
        </authorList>
    </citation>
    <scope>NUCLEOTIDE SEQUENCE [LARGE SCALE GENOMIC DNA]</scope>
    <source>
        <strain evidence="11">ATCC 76901 / BCRC 22586 / CBS 4309 / NBRC 1992 / NRRL Y-12630</strain>
    </source>
</reference>
<keyword evidence="5" id="KW-0747">Spliceosome</keyword>
<gene>
    <name evidence="10" type="primary">NCAS0B02420</name>
    <name evidence="10" type="ordered locus">NCAS_0B02420</name>
</gene>
<dbReference type="GeneID" id="96901886"/>
<dbReference type="HOGENOM" id="CLU_067891_3_1_1"/>